<evidence type="ECO:0000313" key="2">
    <source>
        <dbReference type="EMBL" id="KAG0565167.1"/>
    </source>
</evidence>
<organism evidence="2 3">
    <name type="scientific">Ceratodon purpureus</name>
    <name type="common">Fire moss</name>
    <name type="synonym">Dicranum purpureum</name>
    <dbReference type="NCBI Taxonomy" id="3225"/>
    <lineage>
        <taxon>Eukaryota</taxon>
        <taxon>Viridiplantae</taxon>
        <taxon>Streptophyta</taxon>
        <taxon>Embryophyta</taxon>
        <taxon>Bryophyta</taxon>
        <taxon>Bryophytina</taxon>
        <taxon>Bryopsida</taxon>
        <taxon>Dicranidae</taxon>
        <taxon>Pseudoditrichales</taxon>
        <taxon>Ditrichaceae</taxon>
        <taxon>Ceratodon</taxon>
    </lineage>
</organism>
<dbReference type="GO" id="GO:0010420">
    <property type="term" value="F:polyprenyldihydroxybenzoate methyltransferase activity"/>
    <property type="evidence" value="ECO:0007669"/>
    <property type="project" value="TreeGrafter"/>
</dbReference>
<evidence type="ECO:0000259" key="1">
    <source>
        <dbReference type="Pfam" id="PF13649"/>
    </source>
</evidence>
<comment type="caution">
    <text evidence="2">The sequence shown here is derived from an EMBL/GenBank/DDBJ whole genome shotgun (WGS) entry which is preliminary data.</text>
</comment>
<dbReference type="Proteomes" id="UP000822688">
    <property type="component" value="Chromosome 8"/>
</dbReference>
<proteinExistence type="predicted"/>
<dbReference type="Gene3D" id="3.40.50.150">
    <property type="entry name" value="Vaccinia Virus protein VP39"/>
    <property type="match status" value="1"/>
</dbReference>
<name>A0A8T0H306_CERPU</name>
<sequence>MAETTWDKLTNDFNTGTWGHTFCQIPLMEAKFKKFAEERGDAPWKVLDVGCGMGKHTLRVLKAGADYVLAFDVSKSMVDGTKMAVDEFLHSEARQGSAKVDCVVASATNCSSIPGAQEGTFDLALCVYVMCNLQSKEEVKQTFVEVFKMLKPGGKLFVYETHPIKYMSWDDKPDIPLLTSIGWADPKEDGTRWGYFEDEGKPREFTMMMNSGREIKFPTRNYSLSSWVSWIVGAGFHITELKEPYVNPKDVPADAPEWTKYGAGKPMGICWECTKPLSH</sequence>
<dbReference type="CDD" id="cd02440">
    <property type="entry name" value="AdoMet_MTases"/>
    <property type="match status" value="1"/>
</dbReference>
<dbReference type="InterPro" id="IPR041698">
    <property type="entry name" value="Methyltransf_25"/>
</dbReference>
<accession>A0A8T0H306</accession>
<reference evidence="2" key="1">
    <citation type="submission" date="2020-06" db="EMBL/GenBank/DDBJ databases">
        <title>WGS assembly of Ceratodon purpureus strain R40.</title>
        <authorList>
            <person name="Carey S.B."/>
            <person name="Jenkins J."/>
            <person name="Shu S."/>
            <person name="Lovell J.T."/>
            <person name="Sreedasyam A."/>
            <person name="Maumus F."/>
            <person name="Tiley G.P."/>
            <person name="Fernandez-Pozo N."/>
            <person name="Barry K."/>
            <person name="Chen C."/>
            <person name="Wang M."/>
            <person name="Lipzen A."/>
            <person name="Daum C."/>
            <person name="Saski C.A."/>
            <person name="Payton A.C."/>
            <person name="Mcbreen J.C."/>
            <person name="Conrad R.E."/>
            <person name="Kollar L.M."/>
            <person name="Olsson S."/>
            <person name="Huttunen S."/>
            <person name="Landis J.B."/>
            <person name="Wickett N.J."/>
            <person name="Johnson M.G."/>
            <person name="Rensing S.A."/>
            <person name="Grimwood J."/>
            <person name="Schmutz J."/>
            <person name="Mcdaniel S.F."/>
        </authorList>
    </citation>
    <scope>NUCLEOTIDE SEQUENCE</scope>
    <source>
        <strain evidence="2">R40</strain>
    </source>
</reference>
<gene>
    <name evidence="2" type="ORF">KC19_8G169700</name>
</gene>
<protein>
    <recommendedName>
        <fullName evidence="1">Methyltransferase domain-containing protein</fullName>
    </recommendedName>
</protein>
<dbReference type="InterPro" id="IPR029063">
    <property type="entry name" value="SAM-dependent_MTases_sf"/>
</dbReference>
<dbReference type="PANTHER" id="PTHR43464:SF23">
    <property type="entry name" value="JUVENILE HORMONE ACID O-METHYLTRANSFERASE"/>
    <property type="match status" value="1"/>
</dbReference>
<dbReference type="AlphaFoldDB" id="A0A8T0H306"/>
<dbReference type="PANTHER" id="PTHR43464">
    <property type="entry name" value="METHYLTRANSFERASE"/>
    <property type="match status" value="1"/>
</dbReference>
<feature type="domain" description="Methyltransferase" evidence="1">
    <location>
        <begin position="46"/>
        <end position="154"/>
    </location>
</feature>
<keyword evidence="3" id="KW-1185">Reference proteome</keyword>
<evidence type="ECO:0000313" key="3">
    <source>
        <dbReference type="Proteomes" id="UP000822688"/>
    </source>
</evidence>
<dbReference type="Pfam" id="PF13649">
    <property type="entry name" value="Methyltransf_25"/>
    <property type="match status" value="1"/>
</dbReference>
<dbReference type="EMBL" id="CM026429">
    <property type="protein sequence ID" value="KAG0565167.1"/>
    <property type="molecule type" value="Genomic_DNA"/>
</dbReference>
<dbReference type="SUPFAM" id="SSF53335">
    <property type="entry name" value="S-adenosyl-L-methionine-dependent methyltransferases"/>
    <property type="match status" value="1"/>
</dbReference>